<name>A0A9P1DWP9_CUSEU</name>
<dbReference type="EMBL" id="CAMAPE010000002">
    <property type="protein sequence ID" value="CAH9054379.1"/>
    <property type="molecule type" value="Genomic_DNA"/>
</dbReference>
<reference evidence="1" key="1">
    <citation type="submission" date="2022-07" db="EMBL/GenBank/DDBJ databases">
        <authorList>
            <person name="Macas J."/>
            <person name="Novak P."/>
            <person name="Neumann P."/>
        </authorList>
    </citation>
    <scope>NUCLEOTIDE SEQUENCE</scope>
</reference>
<proteinExistence type="predicted"/>
<sequence length="106" mass="12973">MELKTWSKTCRVWFQTRIEICKRRLADLREEDGRWNGADFQKIKEVLIDLLQRRHIFWQQCAKTFWLTECDRNTKFFHNAVRQHRRKNKMKGLRLPNGAGKWIALK</sequence>
<gene>
    <name evidence="1" type="ORF">CEURO_LOCUS642</name>
</gene>
<dbReference type="OrthoDB" id="1937198at2759"/>
<organism evidence="1 2">
    <name type="scientific">Cuscuta europaea</name>
    <name type="common">European dodder</name>
    <dbReference type="NCBI Taxonomy" id="41803"/>
    <lineage>
        <taxon>Eukaryota</taxon>
        <taxon>Viridiplantae</taxon>
        <taxon>Streptophyta</taxon>
        <taxon>Embryophyta</taxon>
        <taxon>Tracheophyta</taxon>
        <taxon>Spermatophyta</taxon>
        <taxon>Magnoliopsida</taxon>
        <taxon>eudicotyledons</taxon>
        <taxon>Gunneridae</taxon>
        <taxon>Pentapetalae</taxon>
        <taxon>asterids</taxon>
        <taxon>lamiids</taxon>
        <taxon>Solanales</taxon>
        <taxon>Convolvulaceae</taxon>
        <taxon>Cuscuteae</taxon>
        <taxon>Cuscuta</taxon>
        <taxon>Cuscuta subgen. Cuscuta</taxon>
    </lineage>
</organism>
<comment type="caution">
    <text evidence="1">The sequence shown here is derived from an EMBL/GenBank/DDBJ whole genome shotgun (WGS) entry which is preliminary data.</text>
</comment>
<accession>A0A9P1DWP9</accession>
<dbReference type="AlphaFoldDB" id="A0A9P1DWP9"/>
<dbReference type="Proteomes" id="UP001152484">
    <property type="component" value="Unassembled WGS sequence"/>
</dbReference>
<protein>
    <submittedName>
        <fullName evidence="1">Uncharacterized protein</fullName>
    </submittedName>
</protein>
<evidence type="ECO:0000313" key="2">
    <source>
        <dbReference type="Proteomes" id="UP001152484"/>
    </source>
</evidence>
<evidence type="ECO:0000313" key="1">
    <source>
        <dbReference type="EMBL" id="CAH9054379.1"/>
    </source>
</evidence>
<keyword evidence="2" id="KW-1185">Reference proteome</keyword>